<feature type="transmembrane region" description="Helical" evidence="1">
    <location>
        <begin position="99"/>
        <end position="120"/>
    </location>
</feature>
<keyword evidence="1" id="KW-0812">Transmembrane</keyword>
<evidence type="ECO:0000256" key="1">
    <source>
        <dbReference type="SAM" id="Phobius"/>
    </source>
</evidence>
<dbReference type="EMBL" id="CAFBLU010000060">
    <property type="protein sequence ID" value="CAB4883284.1"/>
    <property type="molecule type" value="Genomic_DNA"/>
</dbReference>
<protein>
    <submittedName>
        <fullName evidence="2">Unannotated protein</fullName>
    </submittedName>
</protein>
<name>A0A6J7EPX8_9ZZZZ</name>
<dbReference type="AlphaFoldDB" id="A0A6J7EPX8"/>
<feature type="transmembrane region" description="Helical" evidence="1">
    <location>
        <begin position="126"/>
        <end position="144"/>
    </location>
</feature>
<evidence type="ECO:0000313" key="2">
    <source>
        <dbReference type="EMBL" id="CAB4883284.1"/>
    </source>
</evidence>
<sequence length="151" mass="16388">MDTTLPSFPRTRLWFSCLRLATIGVIVFGVVLVVAPALSRQGFSLLVYSSGGHILGFGNEAADYIALAHAVMGAVMVGWGTALLLVLRGPMRRNLREGIQIYAISLASWFVPDTLFSLASGFWQNALLNLGFAVLFAIPLVMLWRQSSSAE</sequence>
<proteinExistence type="predicted"/>
<accession>A0A6J7EPX8</accession>
<feature type="transmembrane region" description="Helical" evidence="1">
    <location>
        <begin position="12"/>
        <end position="35"/>
    </location>
</feature>
<keyword evidence="1" id="KW-1133">Transmembrane helix</keyword>
<gene>
    <name evidence="2" type="ORF">UFOPK3444_01651</name>
</gene>
<reference evidence="2" key="1">
    <citation type="submission" date="2020-05" db="EMBL/GenBank/DDBJ databases">
        <authorList>
            <person name="Chiriac C."/>
            <person name="Salcher M."/>
            <person name="Ghai R."/>
            <person name="Kavagutti S V."/>
        </authorList>
    </citation>
    <scope>NUCLEOTIDE SEQUENCE</scope>
</reference>
<organism evidence="2">
    <name type="scientific">freshwater metagenome</name>
    <dbReference type="NCBI Taxonomy" id="449393"/>
    <lineage>
        <taxon>unclassified sequences</taxon>
        <taxon>metagenomes</taxon>
        <taxon>ecological metagenomes</taxon>
    </lineage>
</organism>
<keyword evidence="1" id="KW-0472">Membrane</keyword>
<feature type="transmembrane region" description="Helical" evidence="1">
    <location>
        <begin position="64"/>
        <end position="87"/>
    </location>
</feature>